<dbReference type="GeneID" id="66104834"/>
<protein>
    <submittedName>
        <fullName evidence="1">Uncharacterized protein</fullName>
    </submittedName>
</protein>
<evidence type="ECO:0000313" key="2">
    <source>
        <dbReference type="Proteomes" id="UP000812287"/>
    </source>
</evidence>
<proteinExistence type="predicted"/>
<evidence type="ECO:0000313" key="1">
    <source>
        <dbReference type="EMBL" id="KAG7441996.1"/>
    </source>
</evidence>
<feature type="non-terminal residue" evidence="1">
    <location>
        <position position="114"/>
    </location>
</feature>
<keyword evidence="2" id="KW-1185">Reference proteome</keyword>
<dbReference type="EMBL" id="MU250555">
    <property type="protein sequence ID" value="KAG7441996.1"/>
    <property type="molecule type" value="Genomic_DNA"/>
</dbReference>
<comment type="caution">
    <text evidence="1">The sequence shown here is derived from an EMBL/GenBank/DDBJ whole genome shotgun (WGS) entry which is preliminary data.</text>
</comment>
<dbReference type="OrthoDB" id="3106776at2759"/>
<organism evidence="1 2">
    <name type="scientific">Guyanagaster necrorhizus</name>
    <dbReference type="NCBI Taxonomy" id="856835"/>
    <lineage>
        <taxon>Eukaryota</taxon>
        <taxon>Fungi</taxon>
        <taxon>Dikarya</taxon>
        <taxon>Basidiomycota</taxon>
        <taxon>Agaricomycotina</taxon>
        <taxon>Agaricomycetes</taxon>
        <taxon>Agaricomycetidae</taxon>
        <taxon>Agaricales</taxon>
        <taxon>Marasmiineae</taxon>
        <taxon>Physalacriaceae</taxon>
        <taxon>Guyanagaster</taxon>
    </lineage>
</organism>
<accession>A0A9P8ANQ6</accession>
<feature type="non-terminal residue" evidence="1">
    <location>
        <position position="1"/>
    </location>
</feature>
<gene>
    <name evidence="1" type="ORF">BT62DRAFT_874041</name>
</gene>
<dbReference type="AlphaFoldDB" id="A0A9P8ANQ6"/>
<reference evidence="1" key="1">
    <citation type="submission" date="2020-11" db="EMBL/GenBank/DDBJ databases">
        <title>Adaptations for nitrogen fixation in a non-lichenized fungal sporocarp promotes dispersal by wood-feeding termites.</title>
        <authorList>
            <consortium name="DOE Joint Genome Institute"/>
            <person name="Koch R.A."/>
            <person name="Yoon G."/>
            <person name="Arayal U."/>
            <person name="Lail K."/>
            <person name="Amirebrahimi M."/>
            <person name="Labutti K."/>
            <person name="Lipzen A."/>
            <person name="Riley R."/>
            <person name="Barry K."/>
            <person name="Henrissat B."/>
            <person name="Grigoriev I.V."/>
            <person name="Herr J.R."/>
            <person name="Aime M.C."/>
        </authorList>
    </citation>
    <scope>NUCLEOTIDE SEQUENCE</scope>
    <source>
        <strain evidence="1">MCA 3950</strain>
    </source>
</reference>
<sequence length="114" mass="13234">RETSTKWLKPFDTEWTWRAIKDAQSEEEAKIVLKNWIHKIQAKEVVDKMIEGMRKHDCTNMIQHLFITCYQSPTSERDLTTKVQIETLTTWTTYLATALIDSGCTGSSINHAFI</sequence>
<name>A0A9P8ANQ6_9AGAR</name>
<dbReference type="RefSeq" id="XP_043035496.1">
    <property type="nucleotide sequence ID" value="XM_043182537.1"/>
</dbReference>
<dbReference type="Proteomes" id="UP000812287">
    <property type="component" value="Unassembled WGS sequence"/>
</dbReference>